<protein>
    <recommendedName>
        <fullName evidence="1">DUF5983 domain-containing protein</fullName>
    </recommendedName>
</protein>
<accession>A0A084EN80</accession>
<gene>
    <name evidence="2" type="ORF">CP98_01943</name>
</gene>
<reference evidence="2 3" key="1">
    <citation type="submission" date="2014-03" db="EMBL/GenBank/DDBJ databases">
        <title>Genome sequence of Sphingobium yanoikuyae B1.</title>
        <authorList>
            <person name="Gan H.M."/>
            <person name="Gan H.Y."/>
            <person name="Savka M.A."/>
        </authorList>
    </citation>
    <scope>NUCLEOTIDE SEQUENCE [LARGE SCALE GENOMIC DNA]</scope>
    <source>
        <strain evidence="2 3">B1</strain>
    </source>
</reference>
<dbReference type="EMBL" id="JGVR01000009">
    <property type="protein sequence ID" value="KEZ19422.1"/>
    <property type="molecule type" value="Genomic_DNA"/>
</dbReference>
<feature type="domain" description="DUF5983" evidence="1">
    <location>
        <begin position="10"/>
        <end position="88"/>
    </location>
</feature>
<dbReference type="AlphaFoldDB" id="A0A084EN80"/>
<name>A0A084EN80_SPHYA</name>
<organism evidence="2 3">
    <name type="scientific">Sphingobium yanoikuyae</name>
    <name type="common">Sphingomonas yanoikuyae</name>
    <dbReference type="NCBI Taxonomy" id="13690"/>
    <lineage>
        <taxon>Bacteria</taxon>
        <taxon>Pseudomonadati</taxon>
        <taxon>Pseudomonadota</taxon>
        <taxon>Alphaproteobacteria</taxon>
        <taxon>Sphingomonadales</taxon>
        <taxon>Sphingomonadaceae</taxon>
        <taxon>Sphingobium</taxon>
    </lineage>
</organism>
<comment type="caution">
    <text evidence="2">The sequence shown here is derived from an EMBL/GenBank/DDBJ whole genome shotgun (WGS) entry which is preliminary data.</text>
</comment>
<evidence type="ECO:0000313" key="2">
    <source>
        <dbReference type="EMBL" id="KEZ19422.1"/>
    </source>
</evidence>
<evidence type="ECO:0000259" key="1">
    <source>
        <dbReference type="Pfam" id="PF19419"/>
    </source>
</evidence>
<sequence length="89" mass="9879">MSVAYPLRLFLDCSTAHLSPPARVYVDRTDVIASSTPYGWFVWASEEPGDDVPPDLAAIMAHARSLGADYINFDRDADEIYALPVFDWG</sequence>
<dbReference type="InterPro" id="IPR046025">
    <property type="entry name" value="DUF5983"/>
</dbReference>
<dbReference type="eggNOG" id="ENOG502ZEXH">
    <property type="taxonomic scope" value="Bacteria"/>
</dbReference>
<dbReference type="Pfam" id="PF19419">
    <property type="entry name" value="DUF5983"/>
    <property type="match status" value="1"/>
</dbReference>
<dbReference type="RefSeq" id="WP_037519023.1">
    <property type="nucleotide sequence ID" value="NZ_JGVR01000009.1"/>
</dbReference>
<evidence type="ECO:0000313" key="3">
    <source>
        <dbReference type="Proteomes" id="UP000028534"/>
    </source>
</evidence>
<dbReference type="Proteomes" id="UP000028534">
    <property type="component" value="Unassembled WGS sequence"/>
</dbReference>
<dbReference type="PATRIC" id="fig|13690.10.peg.1996"/>
<proteinExistence type="predicted"/>